<keyword evidence="4" id="KW-1185">Reference proteome</keyword>
<dbReference type="PANTHER" id="PTHR19446">
    <property type="entry name" value="REVERSE TRANSCRIPTASES"/>
    <property type="match status" value="1"/>
</dbReference>
<feature type="domain" description="Reverse transcriptase" evidence="2">
    <location>
        <begin position="880"/>
        <end position="1156"/>
    </location>
</feature>
<dbReference type="InterPro" id="IPR036691">
    <property type="entry name" value="Endo/exonu/phosph_ase_sf"/>
</dbReference>
<dbReference type="InterPro" id="IPR005135">
    <property type="entry name" value="Endo/exonuclease/phosphatase"/>
</dbReference>
<comment type="caution">
    <text evidence="3">The sequence shown here is derived from an EMBL/GenBank/DDBJ whole genome shotgun (WGS) entry which is preliminary data.</text>
</comment>
<feature type="region of interest" description="Disordered" evidence="1">
    <location>
        <begin position="461"/>
        <end position="484"/>
    </location>
</feature>
<feature type="non-terminal residue" evidence="3">
    <location>
        <position position="1653"/>
    </location>
</feature>
<accession>A0A812Y8M3</accession>
<dbReference type="Gene3D" id="3.60.10.10">
    <property type="entry name" value="Endonuclease/exonuclease/phosphatase"/>
    <property type="match status" value="1"/>
</dbReference>
<feature type="non-terminal residue" evidence="3">
    <location>
        <position position="1"/>
    </location>
</feature>
<dbReference type="PROSITE" id="PS50878">
    <property type="entry name" value="RT_POL"/>
    <property type="match status" value="1"/>
</dbReference>
<feature type="compositionally biased region" description="Polar residues" evidence="1">
    <location>
        <begin position="346"/>
        <end position="372"/>
    </location>
</feature>
<dbReference type="OrthoDB" id="413291at2759"/>
<feature type="region of interest" description="Disordered" evidence="1">
    <location>
        <begin position="1287"/>
        <end position="1327"/>
    </location>
</feature>
<protein>
    <recommendedName>
        <fullName evidence="2">Reverse transcriptase domain-containing protein</fullName>
    </recommendedName>
</protein>
<feature type="compositionally biased region" description="Pro residues" evidence="1">
    <location>
        <begin position="66"/>
        <end position="78"/>
    </location>
</feature>
<organism evidence="3 4">
    <name type="scientific">Symbiodinium necroappetens</name>
    <dbReference type="NCBI Taxonomy" id="1628268"/>
    <lineage>
        <taxon>Eukaryota</taxon>
        <taxon>Sar</taxon>
        <taxon>Alveolata</taxon>
        <taxon>Dinophyceae</taxon>
        <taxon>Suessiales</taxon>
        <taxon>Symbiodiniaceae</taxon>
        <taxon>Symbiodinium</taxon>
    </lineage>
</organism>
<dbReference type="GO" id="GO:0003824">
    <property type="term" value="F:catalytic activity"/>
    <property type="evidence" value="ECO:0007669"/>
    <property type="project" value="InterPro"/>
</dbReference>
<dbReference type="InterPro" id="IPR000477">
    <property type="entry name" value="RT_dom"/>
</dbReference>
<dbReference type="CDD" id="cd01650">
    <property type="entry name" value="RT_nLTR_like"/>
    <property type="match status" value="1"/>
</dbReference>
<reference evidence="3" key="1">
    <citation type="submission" date="2021-02" db="EMBL/GenBank/DDBJ databases">
        <authorList>
            <person name="Dougan E. K."/>
            <person name="Rhodes N."/>
            <person name="Thang M."/>
            <person name="Chan C."/>
        </authorList>
    </citation>
    <scope>NUCLEOTIDE SEQUENCE</scope>
</reference>
<dbReference type="EMBL" id="CAJNJA010040920">
    <property type="protein sequence ID" value="CAE7770501.1"/>
    <property type="molecule type" value="Genomic_DNA"/>
</dbReference>
<gene>
    <name evidence="3" type="ORF">SNEC2469_LOCUS22503</name>
</gene>
<dbReference type="InterPro" id="IPR043502">
    <property type="entry name" value="DNA/RNA_pol_sf"/>
</dbReference>
<dbReference type="SUPFAM" id="SSF54001">
    <property type="entry name" value="Cysteine proteinases"/>
    <property type="match status" value="1"/>
</dbReference>
<feature type="region of interest" description="Disordered" evidence="1">
    <location>
        <begin position="56"/>
        <end position="79"/>
    </location>
</feature>
<evidence type="ECO:0000259" key="2">
    <source>
        <dbReference type="PROSITE" id="PS50878"/>
    </source>
</evidence>
<dbReference type="Pfam" id="PF00078">
    <property type="entry name" value="RVT_1"/>
    <property type="match status" value="1"/>
</dbReference>
<feature type="region of interest" description="Disordered" evidence="1">
    <location>
        <begin position="148"/>
        <end position="190"/>
    </location>
</feature>
<dbReference type="Proteomes" id="UP000601435">
    <property type="component" value="Unassembled WGS sequence"/>
</dbReference>
<dbReference type="Pfam" id="PF03372">
    <property type="entry name" value="Exo_endo_phos"/>
    <property type="match status" value="1"/>
</dbReference>
<feature type="region of interest" description="Disordered" evidence="1">
    <location>
        <begin position="342"/>
        <end position="372"/>
    </location>
</feature>
<evidence type="ECO:0000256" key="1">
    <source>
        <dbReference type="SAM" id="MobiDB-lite"/>
    </source>
</evidence>
<dbReference type="InterPro" id="IPR038765">
    <property type="entry name" value="Papain-like_cys_pep_sf"/>
</dbReference>
<name>A0A812Y8M3_9DINO</name>
<proteinExistence type="predicted"/>
<feature type="region of interest" description="Disordered" evidence="1">
    <location>
        <begin position="216"/>
        <end position="295"/>
    </location>
</feature>
<sequence>VFCTLLQHAALLFKEQLTCRVALAQGLLDGRGNEMVERLGGNSSDEEYVDVLLDSGEEDEDEPRPLTGPPAGPPPPIATPLQAVQAVSYQVSQAMARSLGIVQGQVLTVMPPHWADLRRVTVEVRGMMPNEAMHPHVLHFSDSAPPGPAALSIMEGPSMPEGPAIPPAAPRVASPRPRQRPKSKAQALTKEAADTVLADLEIARMQADLDIDAELHNETSGDDTGADSEQARPGSSTDHLRPSASSSTRRSGTRRADGTLEAGDEEMVTVLLDEPQKPTPKPEQPGNDKPRPHLILQPQRDPLIAGYHLVAPSFSRPGAAAGSPSSDPGLGAVLSEQEGGLALPNTARTPSQTTMHTVDRGQQTSMCTDSSMTPSECEKNWQFADSSCTLACSRSCALSPLPRLARSIAALVIDQGIQESDLRCLDRKYIPGAATLKKRTLTRVINKAQADQSQTIKYKGQRYHLHDQRPGETSTPGPPRLLQQSRPARRLRVVSYNCGGLSASLYQELVAWLKAEETRGEPVDVLCIQETAWKEDFEFRTATNHPLEPQWHAIHAGGPARTGILCLIRSSLLRADQIRYVVLVPGRVLHVRLLFEIPLDLLLLYQVAWNPQKAELKGHKVDALVQQRAKLWHQVEQWLARIPLRNGTILIGDFNTPLCPEQGLCGEGVVSREGSQIDFLVVRGNLLDAKAPSGLWYHSAPNEAKVWQAAQNTLDTAATDEVPNIDAALLQGLAQLWTGWRRICALQQLQRELRRRGRHKKIHMVEQAVKADNVYQAAKQFAPKTARRRLQLRTEQGHLQTAAEEFRTIKQYYETLYAGPAPTRDFLCTRLDFQLEEVLNAIKNLAPGKAMPSYSAPAALWNNLHAELAPQVLQQLNHVFSPGLLVLPAEWCISELVLLPKPGKALTSPSHLRPIALLPPIAKVLASVLASRIQPFAAAYLENTPQFAYLRGRSLQQALERVISHCAETRALIAQQATNPHTRRSGREVLQIAGGLQLSLDVSQAYDGVSRSHLRDALLEAQIPEALTTAILATHNQAVLRISHDQYTDNIKLLTGLRQGCSLSPILWSIYTGWLLRRLEETGLVPVSQAGTVFADDAHFSWLIKTGSQLEAAYSGVRAVLNHLAAYNLKVSIDKTVILVELRGSKATALLKKYVIQKETGPHMRFKVGGEHMDIKIVSKHVYLGLHQKNGIEAVRADSVSNRSSDETLTFDPALAFSVGHTPTRELPEASRFLLPQIMAAPGLRGQLAEATEELRLIESLVPEGSQGFRKQDQPRRMQLDDPLAETANLEDDKDHPAKWRRPDNKGQGGRGKGHSSNQPDETYEPYWGEGWSQSWNPQRQGANRADAQLKELQNLRHRVDLLTTLVLRHDNALNILAQDQTYMIFVRTDIPGNLASILYEAGKAWNDLKASNPEKLEAPMRVILFQKFLVTVKARLEHILTSEDKLHQAQNLHWITEDGASLNAMKWDPEHNRHVVNKELPVVEITKAKSILEEMIILGRHPRSINRFHATRTMAETYASPTLTFKLDLGLRTTEAQSSTTRPAGPESCPVAEATAAQREQAQRVLRINILNSGNYCYANSLVKCLLMLECHHGWLDGTKLIPEPLQGILRGFMNARKPFALWDNPFWKTLVRDWRSPGIQHDVADFLMFLG</sequence>
<evidence type="ECO:0000313" key="4">
    <source>
        <dbReference type="Proteomes" id="UP000601435"/>
    </source>
</evidence>
<dbReference type="SUPFAM" id="SSF56219">
    <property type="entry name" value="DNase I-like"/>
    <property type="match status" value="1"/>
</dbReference>
<feature type="compositionally biased region" description="Basic and acidic residues" evidence="1">
    <location>
        <begin position="1291"/>
        <end position="1305"/>
    </location>
</feature>
<dbReference type="SUPFAM" id="SSF56672">
    <property type="entry name" value="DNA/RNA polymerases"/>
    <property type="match status" value="1"/>
</dbReference>
<evidence type="ECO:0000313" key="3">
    <source>
        <dbReference type="EMBL" id="CAE7770501.1"/>
    </source>
</evidence>